<evidence type="ECO:0000256" key="4">
    <source>
        <dbReference type="ARBA" id="ARBA00023194"/>
    </source>
</evidence>
<dbReference type="InterPro" id="IPR009081">
    <property type="entry name" value="PP-bd_ACP"/>
</dbReference>
<evidence type="ECO:0000313" key="8">
    <source>
        <dbReference type="EMBL" id="MEU6821369.1"/>
    </source>
</evidence>
<evidence type="ECO:0000259" key="7">
    <source>
        <dbReference type="PROSITE" id="PS52004"/>
    </source>
</evidence>
<dbReference type="SMART" id="SM00823">
    <property type="entry name" value="PKS_PP"/>
    <property type="match status" value="1"/>
</dbReference>
<evidence type="ECO:0000256" key="2">
    <source>
        <dbReference type="ARBA" id="ARBA00022553"/>
    </source>
</evidence>
<dbReference type="RefSeq" id="WP_359347520.1">
    <property type="nucleotide sequence ID" value="NZ_JBEYXV010000005.1"/>
</dbReference>
<dbReference type="PROSITE" id="PS52004">
    <property type="entry name" value="KS3_2"/>
    <property type="match status" value="1"/>
</dbReference>
<evidence type="ECO:0000256" key="3">
    <source>
        <dbReference type="ARBA" id="ARBA00022679"/>
    </source>
</evidence>
<dbReference type="Pfam" id="PF00109">
    <property type="entry name" value="ketoacyl-synt"/>
    <property type="match status" value="1"/>
</dbReference>
<feature type="domain" description="Ketosynthase family 3 (KS3)" evidence="7">
    <location>
        <begin position="9"/>
        <end position="448"/>
    </location>
</feature>
<evidence type="ECO:0000313" key="9">
    <source>
        <dbReference type="Proteomes" id="UP001551176"/>
    </source>
</evidence>
<dbReference type="SUPFAM" id="SSF53901">
    <property type="entry name" value="Thiolase-like"/>
    <property type="match status" value="1"/>
</dbReference>
<accession>A0ABV3BK26</accession>
<dbReference type="Pfam" id="PF02801">
    <property type="entry name" value="Ketoacyl-synt_C"/>
    <property type="match status" value="1"/>
</dbReference>
<dbReference type="InterPro" id="IPR016035">
    <property type="entry name" value="Acyl_Trfase/lysoPLipase"/>
</dbReference>
<keyword evidence="9" id="KW-1185">Reference proteome</keyword>
<dbReference type="Gene3D" id="3.40.47.10">
    <property type="match status" value="1"/>
</dbReference>
<dbReference type="InterPro" id="IPR036736">
    <property type="entry name" value="ACP-like_sf"/>
</dbReference>
<dbReference type="InterPro" id="IPR020841">
    <property type="entry name" value="PKS_Beta-ketoAc_synthase_dom"/>
</dbReference>
<dbReference type="Pfam" id="PF00698">
    <property type="entry name" value="Acyl_transf_1"/>
    <property type="match status" value="1"/>
</dbReference>
<sequence>MTTATAAARDAVAVVGMSFRLPGADTPEEFWRTIYDGADRIRRFTDAELAAAGVPEEEYRAEEFVGASGVLDGIAGFDAGFFGMSAHEARITDPQQRLFLECVHHALENAGYAGDSGGAKGSGGGRRDVGVYASTGYHLYSLQTYLQNNVLQGGIADWVAGLQVTIGNFTDFTANRAAYRLGLTGPAVNVQTACSSSLTAACLAAQSVAAGECDIAVAGATALHVPQVLGYQYVKGSILSKSGYLRPFDADADGTVGGTGVVAVVLKRLDRAVADGDHIHGVIRGWGVNNDGADKRAFSAPSADGQRGAIRRALERAGVDAATVGYLETHGTGTFKGDPIEFEGATAAFRADTDRTGYCALGSVKANIGHLDVCSGLASLVKALLVLRHRVIPPMANFRRPNPALDLAASPFYIPDSARPWPAGDVPRRACVSSFGVGGTNVHVVLEEAPEPAPRPTADGLRPRPPGVLVVAGHTEEALADNAEALRDHLRAHPATHHADLVTTLALGRSHRRHRLALRGDTVAALTGALDDWLAQPKSLPPVVGGAGAGFLFTGQGSLHRGAARALHQRFSVVREVLDACERQFAELTGGDSLLGPLLGTEGKGKGESERAGAGTGEPVLATEVAQPALFALQCALVRLWREAGIEPGVVAGHSVGEYGALYAAGVLSAEDGLRLTAGRGRLMRERCAPGAMVAVPTDPRTAEQLAAEVPGVELAVMNGAQSQVLAGPAAAMARLTELLAERGIHARELPVRHAFHTALMDPVLDGLRELVGGVRPRPGRVPFVSGLDGRTRPVGWVPDADYFVRQAREPVRFLDVLGELGASYDDVGALVEIGPHTTLSGLARRELPGRTAHPSLRRGAGLEPLWDAAAGLYRAGAPVDWRTFMGGAGRRIPLPGYRFQHKDYWTGPENHLPRPEQPVRERARATRDGAEVAQDEAAVERVLQHIIKVTAKHLSYDTSEIAEDASFFDLGADSLQMIGVLRELEEEHRVKVSMRELFEEAGTARGLAVIIAGKSAGADGPSLATAPSAPAAPSAVVPAPAAPTVPAAPLAPPVAPVVPAAPAAPVVSPPPSAEYVTRREVDDLVRQVHQLSQMQLQLMGQLSQLLAAQTGQAAQAAHVAADGKAGR</sequence>
<dbReference type="SUPFAM" id="SSF47336">
    <property type="entry name" value="ACP-like"/>
    <property type="match status" value="1"/>
</dbReference>
<dbReference type="Pfam" id="PF00550">
    <property type="entry name" value="PP-binding"/>
    <property type="match status" value="1"/>
</dbReference>
<dbReference type="PANTHER" id="PTHR43775:SF37">
    <property type="entry name" value="SI:DKEY-61P9.11"/>
    <property type="match status" value="1"/>
</dbReference>
<dbReference type="SUPFAM" id="SSF55048">
    <property type="entry name" value="Probable ACP-binding domain of malonyl-CoA ACP transacylase"/>
    <property type="match status" value="1"/>
</dbReference>
<reference evidence="8 9" key="1">
    <citation type="submission" date="2024-06" db="EMBL/GenBank/DDBJ databases">
        <title>The Natural Products Discovery Center: Release of the First 8490 Sequenced Strains for Exploring Actinobacteria Biosynthetic Diversity.</title>
        <authorList>
            <person name="Kalkreuter E."/>
            <person name="Kautsar S.A."/>
            <person name="Yang D."/>
            <person name="Bader C.D."/>
            <person name="Teijaro C.N."/>
            <person name="Fluegel L."/>
            <person name="Davis C.M."/>
            <person name="Simpson J.R."/>
            <person name="Lauterbach L."/>
            <person name="Steele A.D."/>
            <person name="Gui C."/>
            <person name="Meng S."/>
            <person name="Li G."/>
            <person name="Viehrig K."/>
            <person name="Ye F."/>
            <person name="Su P."/>
            <person name="Kiefer A.F."/>
            <person name="Nichols A."/>
            <person name="Cepeda A.J."/>
            <person name="Yan W."/>
            <person name="Fan B."/>
            <person name="Jiang Y."/>
            <person name="Adhikari A."/>
            <person name="Zheng C.-J."/>
            <person name="Schuster L."/>
            <person name="Cowan T.M."/>
            <person name="Smanski M.J."/>
            <person name="Chevrette M.G."/>
            <person name="De Carvalho L.P.S."/>
            <person name="Shen B."/>
        </authorList>
    </citation>
    <scope>NUCLEOTIDE SEQUENCE [LARGE SCALE GENOMIC DNA]</scope>
    <source>
        <strain evidence="8 9">NPDC046838</strain>
    </source>
</reference>
<comment type="caution">
    <text evidence="8">The sequence shown here is derived from an EMBL/GenBank/DDBJ whole genome shotgun (WGS) entry which is preliminary data.</text>
</comment>
<dbReference type="InterPro" id="IPR032821">
    <property type="entry name" value="PKS_assoc"/>
</dbReference>
<dbReference type="SMART" id="SM00827">
    <property type="entry name" value="PKS_AT"/>
    <property type="match status" value="1"/>
</dbReference>
<protein>
    <submittedName>
        <fullName evidence="8">Beta-ketoacyl synthase N-terminal-like domain-containing protein</fullName>
    </submittedName>
</protein>
<evidence type="ECO:0000256" key="5">
    <source>
        <dbReference type="SAM" id="MobiDB-lite"/>
    </source>
</evidence>
<dbReference type="EMBL" id="JBEYXV010000005">
    <property type="protein sequence ID" value="MEU6821369.1"/>
    <property type="molecule type" value="Genomic_DNA"/>
</dbReference>
<dbReference type="InterPro" id="IPR014031">
    <property type="entry name" value="Ketoacyl_synth_C"/>
</dbReference>
<dbReference type="InterPro" id="IPR016036">
    <property type="entry name" value="Malonyl_transacylase_ACP-bd"/>
</dbReference>
<dbReference type="InterPro" id="IPR050091">
    <property type="entry name" value="PKS_NRPS_Biosynth_Enz"/>
</dbReference>
<dbReference type="InterPro" id="IPR016039">
    <property type="entry name" value="Thiolase-like"/>
</dbReference>
<proteinExistence type="predicted"/>
<dbReference type="Gene3D" id="3.30.70.3290">
    <property type="match status" value="1"/>
</dbReference>
<dbReference type="PANTHER" id="PTHR43775">
    <property type="entry name" value="FATTY ACID SYNTHASE"/>
    <property type="match status" value="1"/>
</dbReference>
<dbReference type="InterPro" id="IPR014043">
    <property type="entry name" value="Acyl_transferase_dom"/>
</dbReference>
<evidence type="ECO:0000259" key="6">
    <source>
        <dbReference type="PROSITE" id="PS50075"/>
    </source>
</evidence>
<dbReference type="SUPFAM" id="SSF52151">
    <property type="entry name" value="FabD/lysophospholipase-like"/>
    <property type="match status" value="1"/>
</dbReference>
<evidence type="ECO:0000256" key="1">
    <source>
        <dbReference type="ARBA" id="ARBA00022450"/>
    </source>
</evidence>
<feature type="region of interest" description="Disordered" evidence="5">
    <location>
        <begin position="597"/>
        <end position="616"/>
    </location>
</feature>
<keyword evidence="2" id="KW-0597">Phosphoprotein</keyword>
<dbReference type="SMART" id="SM00825">
    <property type="entry name" value="PKS_KS"/>
    <property type="match status" value="1"/>
</dbReference>
<dbReference type="CDD" id="cd00833">
    <property type="entry name" value="PKS"/>
    <property type="match status" value="1"/>
</dbReference>
<name>A0ABV3BK26_9ACTN</name>
<keyword evidence="4" id="KW-0045">Antibiotic biosynthesis</keyword>
<dbReference type="PROSITE" id="PS50075">
    <property type="entry name" value="CARRIER"/>
    <property type="match status" value="1"/>
</dbReference>
<dbReference type="Pfam" id="PF16197">
    <property type="entry name" value="KAsynt_C_assoc"/>
    <property type="match status" value="1"/>
</dbReference>
<gene>
    <name evidence="8" type="ORF">ABZ921_12110</name>
</gene>
<dbReference type="Gene3D" id="1.10.1200.10">
    <property type="entry name" value="ACP-like"/>
    <property type="match status" value="1"/>
</dbReference>
<dbReference type="Proteomes" id="UP001551176">
    <property type="component" value="Unassembled WGS sequence"/>
</dbReference>
<keyword evidence="1" id="KW-0596">Phosphopantetheine</keyword>
<dbReference type="InterPro" id="IPR020806">
    <property type="entry name" value="PKS_PP-bd"/>
</dbReference>
<organism evidence="8 9">
    <name type="scientific">Streptomyces atriruber</name>
    <dbReference type="NCBI Taxonomy" id="545121"/>
    <lineage>
        <taxon>Bacteria</taxon>
        <taxon>Bacillati</taxon>
        <taxon>Actinomycetota</taxon>
        <taxon>Actinomycetes</taxon>
        <taxon>Kitasatosporales</taxon>
        <taxon>Streptomycetaceae</taxon>
        <taxon>Streptomyces</taxon>
    </lineage>
</organism>
<feature type="domain" description="Carrier" evidence="6">
    <location>
        <begin position="938"/>
        <end position="1016"/>
    </location>
</feature>
<keyword evidence="3" id="KW-0808">Transferase</keyword>
<dbReference type="Gene3D" id="3.40.366.10">
    <property type="entry name" value="Malonyl-Coenzyme A Acyl Carrier Protein, domain 2"/>
    <property type="match status" value="1"/>
</dbReference>
<dbReference type="InterPro" id="IPR006162">
    <property type="entry name" value="Ppantetheine_attach_site"/>
</dbReference>
<dbReference type="PROSITE" id="PS00012">
    <property type="entry name" value="PHOSPHOPANTETHEINE"/>
    <property type="match status" value="1"/>
</dbReference>
<dbReference type="InterPro" id="IPR014030">
    <property type="entry name" value="Ketoacyl_synth_N"/>
</dbReference>
<dbReference type="InterPro" id="IPR001227">
    <property type="entry name" value="Ac_transferase_dom_sf"/>
</dbReference>